<reference evidence="1" key="1">
    <citation type="journal article" date="2021" name="New Phytol.">
        <title>Evolutionary innovations through gain and loss of genes in the ectomycorrhizal Boletales.</title>
        <authorList>
            <person name="Wu G."/>
            <person name="Miyauchi S."/>
            <person name="Morin E."/>
            <person name="Kuo A."/>
            <person name="Drula E."/>
            <person name="Varga T."/>
            <person name="Kohler A."/>
            <person name="Feng B."/>
            <person name="Cao Y."/>
            <person name="Lipzen A."/>
            <person name="Daum C."/>
            <person name="Hundley H."/>
            <person name="Pangilinan J."/>
            <person name="Johnson J."/>
            <person name="Barry K."/>
            <person name="LaButti K."/>
            <person name="Ng V."/>
            <person name="Ahrendt S."/>
            <person name="Min B."/>
            <person name="Choi I.G."/>
            <person name="Park H."/>
            <person name="Plett J.M."/>
            <person name="Magnuson J."/>
            <person name="Spatafora J.W."/>
            <person name="Nagy L.G."/>
            <person name="Henrissat B."/>
            <person name="Grigoriev I.V."/>
            <person name="Yang Z.L."/>
            <person name="Xu J."/>
            <person name="Martin F.M."/>
        </authorList>
    </citation>
    <scope>NUCLEOTIDE SEQUENCE</scope>
    <source>
        <strain evidence="1">ATCC 28755</strain>
    </source>
</reference>
<dbReference type="EMBL" id="MU267635">
    <property type="protein sequence ID" value="KAH7913236.1"/>
    <property type="molecule type" value="Genomic_DNA"/>
</dbReference>
<keyword evidence="2" id="KW-1185">Reference proteome</keyword>
<dbReference type="Proteomes" id="UP000790377">
    <property type="component" value="Unassembled WGS sequence"/>
</dbReference>
<sequence length="237" mass="26566">MDLKSRNQAIDIVWLKAFLDVTPKRPHWAFIADILINNITPTGISNAADIPLVLQTQNPPTRGNNANKLPKDILQLLKTAKNFNVSIAPLKLSTNLKKQMPAWAHLGAPPKTYHKTKDKCLKSTHNATKIADLINISARLNLNTFHRQSPFCDCGICNMDRTKGCIDPHKCATRAKLILKNLTPKFNVTHSPPEDNLTLTHRRKEKNSSNKISNKGELTFDPTVATKNSLSECFRIF</sequence>
<evidence type="ECO:0000313" key="2">
    <source>
        <dbReference type="Proteomes" id="UP000790377"/>
    </source>
</evidence>
<feature type="non-terminal residue" evidence="1">
    <location>
        <position position="237"/>
    </location>
</feature>
<evidence type="ECO:0000313" key="1">
    <source>
        <dbReference type="EMBL" id="KAH7913236.1"/>
    </source>
</evidence>
<name>A0ACB8AI75_9AGAM</name>
<proteinExistence type="predicted"/>
<protein>
    <submittedName>
        <fullName evidence="1">Uncharacterized protein</fullName>
    </submittedName>
</protein>
<organism evidence="1 2">
    <name type="scientific">Hygrophoropsis aurantiaca</name>
    <dbReference type="NCBI Taxonomy" id="72124"/>
    <lineage>
        <taxon>Eukaryota</taxon>
        <taxon>Fungi</taxon>
        <taxon>Dikarya</taxon>
        <taxon>Basidiomycota</taxon>
        <taxon>Agaricomycotina</taxon>
        <taxon>Agaricomycetes</taxon>
        <taxon>Agaricomycetidae</taxon>
        <taxon>Boletales</taxon>
        <taxon>Coniophorineae</taxon>
        <taxon>Hygrophoropsidaceae</taxon>
        <taxon>Hygrophoropsis</taxon>
    </lineage>
</organism>
<gene>
    <name evidence="1" type="ORF">BJ138DRAFT_1002786</name>
</gene>
<comment type="caution">
    <text evidence="1">The sequence shown here is derived from an EMBL/GenBank/DDBJ whole genome shotgun (WGS) entry which is preliminary data.</text>
</comment>
<accession>A0ACB8AI75</accession>